<evidence type="ECO:0000313" key="1">
    <source>
        <dbReference type="EMBL" id="MDV7041025.1"/>
    </source>
</evidence>
<name>A0ABU4EBX6_9GAMM</name>
<comment type="caution">
    <text evidence="1">The sequence shown here is derived from an EMBL/GenBank/DDBJ whole genome shotgun (WGS) entry which is preliminary data.</text>
</comment>
<protein>
    <submittedName>
        <fullName evidence="1">Uncharacterized protein</fullName>
    </submittedName>
</protein>
<sequence length="60" mass="6675">MLFIIGFIGISRKQRPPTKAPIKNRFVFVMVVTMNWRFAVNGAKNVASSPMQATVGSFLC</sequence>
<accession>A0ABU4EBX6</accession>
<gene>
    <name evidence="1" type="ORF">RUJ08_02690</name>
</gene>
<organism evidence="1 2">
    <name type="scientific">Dickeya solani</name>
    <dbReference type="NCBI Taxonomy" id="1089444"/>
    <lineage>
        <taxon>Bacteria</taxon>
        <taxon>Pseudomonadati</taxon>
        <taxon>Pseudomonadota</taxon>
        <taxon>Gammaproteobacteria</taxon>
        <taxon>Enterobacterales</taxon>
        <taxon>Pectobacteriaceae</taxon>
        <taxon>Dickeya</taxon>
    </lineage>
</organism>
<dbReference type="RefSeq" id="WP_155518235.1">
    <property type="nucleotide sequence ID" value="NZ_CP104920.1"/>
</dbReference>
<reference evidence="1 2" key="1">
    <citation type="submission" date="2023-10" db="EMBL/GenBank/DDBJ databases">
        <title>Clonality and diversity in the soft rot Dickeya solani phytopathogen.</title>
        <authorList>
            <person name="Pedron J."/>
            <person name="Van Gijisegem F."/>
            <person name="Portier P."/>
            <person name="Taghouti G."/>
        </authorList>
    </citation>
    <scope>NUCLEOTIDE SEQUENCE [LARGE SCALE GENOMIC DNA]</scope>
    <source>
        <strain evidence="1 2">FVG2-MFV017-A9</strain>
    </source>
</reference>
<proteinExistence type="predicted"/>
<dbReference type="Proteomes" id="UP001187868">
    <property type="component" value="Unassembled WGS sequence"/>
</dbReference>
<dbReference type="EMBL" id="JAWLLM010000002">
    <property type="protein sequence ID" value="MDV7041025.1"/>
    <property type="molecule type" value="Genomic_DNA"/>
</dbReference>
<keyword evidence="2" id="KW-1185">Reference proteome</keyword>
<evidence type="ECO:0000313" key="2">
    <source>
        <dbReference type="Proteomes" id="UP001187868"/>
    </source>
</evidence>